<reference evidence="2" key="1">
    <citation type="submission" date="2023-06" db="EMBL/GenBank/DDBJ databases">
        <title>Identification and characterization of horizontal gene transfer across gut microbiota members of farm animals based on homology search.</title>
        <authorList>
            <person name="Zeman M."/>
            <person name="Kubasova T."/>
            <person name="Jahodarova E."/>
            <person name="Nykrynova M."/>
            <person name="Rychlik I."/>
        </authorList>
    </citation>
    <scope>NUCLEOTIDE SEQUENCE [LARGE SCALE GENOMIC DNA]</scope>
    <source>
        <strain evidence="2">153_Feed</strain>
    </source>
</reference>
<gene>
    <name evidence="1" type="ORF">QUW25_08560</name>
</gene>
<dbReference type="RefSeq" id="WP_289511790.1">
    <property type="nucleotide sequence ID" value="NZ_JAUDEA010000015.1"/>
</dbReference>
<reference evidence="1 2" key="2">
    <citation type="submission" date="2023-06" db="EMBL/GenBank/DDBJ databases">
        <title>Identification and characterization of horizontal gene transfer across gut microbiota members of farm animals based on homology search.</title>
        <authorList>
            <person name="Schwarzerova J."/>
            <person name="Nykrynova M."/>
            <person name="Jureckova K."/>
            <person name="Cejkova D."/>
            <person name="Rychlik I."/>
        </authorList>
    </citation>
    <scope>NUCLEOTIDE SEQUENCE [LARGE SCALE GENOMIC DNA]</scope>
    <source>
        <strain evidence="1 2">153_Feed</strain>
    </source>
</reference>
<protein>
    <submittedName>
        <fullName evidence="1">Uncharacterized protein</fullName>
    </submittedName>
</protein>
<sequence length="123" mass="13661">MGFHCSDCVYASFAFHEESGLYQGACSRGYTLANPHVSTSPENHFAASPRELVPTVDPFGEEYLRTSNVCERFIRPQDLPDASHHEHHLFHFGHHGHGGHADHEDHLAPDAHAASNHGEKDAR</sequence>
<evidence type="ECO:0000313" key="1">
    <source>
        <dbReference type="EMBL" id="MDM8271713.1"/>
    </source>
</evidence>
<keyword evidence="2" id="KW-1185">Reference proteome</keyword>
<dbReference type="Proteomes" id="UP001529256">
    <property type="component" value="Unassembled WGS sequence"/>
</dbReference>
<accession>A0ABT7V536</accession>
<proteinExistence type="predicted"/>
<comment type="caution">
    <text evidence="1">The sequence shown here is derived from an EMBL/GenBank/DDBJ whole genome shotgun (WGS) entry which is preliminary data.</text>
</comment>
<dbReference type="EMBL" id="JAUDEA010000015">
    <property type="protein sequence ID" value="MDM8271713.1"/>
    <property type="molecule type" value="Genomic_DNA"/>
</dbReference>
<evidence type="ECO:0000313" key="2">
    <source>
        <dbReference type="Proteomes" id="UP001529256"/>
    </source>
</evidence>
<organism evidence="1 2">
    <name type="scientific">Thermophilibacter provencensis</name>
    <dbReference type="NCBI Taxonomy" id="1852386"/>
    <lineage>
        <taxon>Bacteria</taxon>
        <taxon>Bacillati</taxon>
        <taxon>Actinomycetota</taxon>
        <taxon>Coriobacteriia</taxon>
        <taxon>Coriobacteriales</taxon>
        <taxon>Atopobiaceae</taxon>
        <taxon>Thermophilibacter</taxon>
    </lineage>
</organism>
<name>A0ABT7V536_9ACTN</name>
<reference evidence="1 2" key="3">
    <citation type="submission" date="2023-06" db="EMBL/GenBank/DDBJ databases">
        <authorList>
            <person name="Zeman M."/>
            <person name="Kubasova T."/>
            <person name="Jahodarova E."/>
            <person name="Nykrynova M."/>
            <person name="Rychlik I."/>
        </authorList>
    </citation>
    <scope>NUCLEOTIDE SEQUENCE [LARGE SCALE GENOMIC DNA]</scope>
    <source>
        <strain evidence="1 2">153_Feed</strain>
    </source>
</reference>